<dbReference type="Gene3D" id="1.10.3720.10">
    <property type="entry name" value="MetI-like"/>
    <property type="match status" value="1"/>
</dbReference>
<dbReference type="EMBL" id="BAABHY010000007">
    <property type="protein sequence ID" value="GAA5114321.1"/>
    <property type="molecule type" value="Genomic_DNA"/>
</dbReference>
<feature type="transmembrane region" description="Helical" evidence="7">
    <location>
        <begin position="209"/>
        <end position="231"/>
    </location>
</feature>
<evidence type="ECO:0000313" key="10">
    <source>
        <dbReference type="Proteomes" id="UP001500171"/>
    </source>
</evidence>
<evidence type="ECO:0000256" key="2">
    <source>
        <dbReference type="ARBA" id="ARBA00022448"/>
    </source>
</evidence>
<keyword evidence="10" id="KW-1185">Reference proteome</keyword>
<organism evidence="9 10">
    <name type="scientific">Orbus sasakiae</name>
    <dbReference type="NCBI Taxonomy" id="1078475"/>
    <lineage>
        <taxon>Bacteria</taxon>
        <taxon>Pseudomonadati</taxon>
        <taxon>Pseudomonadota</taxon>
        <taxon>Gammaproteobacteria</taxon>
        <taxon>Orbales</taxon>
        <taxon>Orbaceae</taxon>
        <taxon>Orbus</taxon>
    </lineage>
</organism>
<feature type="transmembrane region" description="Helical" evidence="7">
    <location>
        <begin position="24"/>
        <end position="49"/>
    </location>
</feature>
<dbReference type="PANTHER" id="PTHR30183">
    <property type="entry name" value="MOLYBDENUM TRANSPORT SYSTEM PERMEASE PROTEIN MODB"/>
    <property type="match status" value="1"/>
</dbReference>
<sequence>MVSLFLQIDSGIISALIFDPEIHFALILSITTALVSLLFALIIAIPAAWSLERIPFKGKKWLNLILDLPMVMPPLVAGIGLLLLLGQAGPVNDIFPAFARWLFSPIGIVIAQTYVASAIIVRNSSAAFSSIDKGYLNAAYNLGLTPIKTLLFVEIPLVWKVLLSSCILALARAMGEFGATLMLAGATRMKTETLPMAIYLNIASGDFKQAIGCALLLMLIASSLLFIIHLLQREAKQHAVH</sequence>
<evidence type="ECO:0000259" key="8">
    <source>
        <dbReference type="PROSITE" id="PS50928"/>
    </source>
</evidence>
<dbReference type="Proteomes" id="UP001500171">
    <property type="component" value="Unassembled WGS sequence"/>
</dbReference>
<dbReference type="InterPro" id="IPR006469">
    <property type="entry name" value="NifC_ABC_porter"/>
</dbReference>
<feature type="transmembrane region" description="Helical" evidence="7">
    <location>
        <begin position="98"/>
        <end position="121"/>
    </location>
</feature>
<dbReference type="PROSITE" id="PS50928">
    <property type="entry name" value="ABC_TM1"/>
    <property type="match status" value="1"/>
</dbReference>
<gene>
    <name evidence="9" type="ORF">GCM10023211_23710</name>
</gene>
<evidence type="ECO:0000256" key="1">
    <source>
        <dbReference type="ARBA" id="ARBA00004651"/>
    </source>
</evidence>
<dbReference type="SUPFAM" id="SSF161098">
    <property type="entry name" value="MetI-like"/>
    <property type="match status" value="1"/>
</dbReference>
<evidence type="ECO:0000256" key="3">
    <source>
        <dbReference type="ARBA" id="ARBA00022475"/>
    </source>
</evidence>
<dbReference type="NCBIfam" id="TIGR01581">
    <property type="entry name" value="Mo_ABC_porter"/>
    <property type="match status" value="1"/>
</dbReference>
<dbReference type="InterPro" id="IPR035906">
    <property type="entry name" value="MetI-like_sf"/>
</dbReference>
<feature type="transmembrane region" description="Helical" evidence="7">
    <location>
        <begin position="157"/>
        <end position="175"/>
    </location>
</feature>
<evidence type="ECO:0000256" key="7">
    <source>
        <dbReference type="RuleBase" id="RU363032"/>
    </source>
</evidence>
<name>A0ABP9NIS4_9GAMM</name>
<reference evidence="10" key="1">
    <citation type="journal article" date="2019" name="Int. J. Syst. Evol. Microbiol.">
        <title>The Global Catalogue of Microorganisms (GCM) 10K type strain sequencing project: providing services to taxonomists for standard genome sequencing and annotation.</title>
        <authorList>
            <consortium name="The Broad Institute Genomics Platform"/>
            <consortium name="The Broad Institute Genome Sequencing Center for Infectious Disease"/>
            <person name="Wu L."/>
            <person name="Ma J."/>
        </authorList>
    </citation>
    <scope>NUCLEOTIDE SEQUENCE [LARGE SCALE GENOMIC DNA]</scope>
    <source>
        <strain evidence="10">JCM 18050</strain>
    </source>
</reference>
<comment type="caution">
    <text evidence="9">The sequence shown here is derived from an EMBL/GenBank/DDBJ whole genome shotgun (WGS) entry which is preliminary data.</text>
</comment>
<dbReference type="CDD" id="cd06261">
    <property type="entry name" value="TM_PBP2"/>
    <property type="match status" value="1"/>
</dbReference>
<feature type="transmembrane region" description="Helical" evidence="7">
    <location>
        <begin position="61"/>
        <end position="86"/>
    </location>
</feature>
<evidence type="ECO:0000256" key="5">
    <source>
        <dbReference type="ARBA" id="ARBA00022989"/>
    </source>
</evidence>
<comment type="similarity">
    <text evidence="7">Belongs to the binding-protein-dependent transport system permease family.</text>
</comment>
<evidence type="ECO:0000256" key="6">
    <source>
        <dbReference type="ARBA" id="ARBA00023136"/>
    </source>
</evidence>
<keyword evidence="5 7" id="KW-1133">Transmembrane helix</keyword>
<comment type="subcellular location">
    <subcellularLocation>
        <location evidence="1 7">Cell membrane</location>
        <topology evidence="1 7">Multi-pass membrane protein</topology>
    </subcellularLocation>
</comment>
<keyword evidence="4 7" id="KW-0812">Transmembrane</keyword>
<accession>A0ABP9NIS4</accession>
<dbReference type="PANTHER" id="PTHR30183:SF3">
    <property type="entry name" value="MOLYBDENUM TRANSPORT SYSTEM PERMEASE PROTEIN MODB"/>
    <property type="match status" value="1"/>
</dbReference>
<dbReference type="Pfam" id="PF00528">
    <property type="entry name" value="BPD_transp_1"/>
    <property type="match status" value="1"/>
</dbReference>
<keyword evidence="3" id="KW-1003">Cell membrane</keyword>
<feature type="domain" description="ABC transmembrane type-1" evidence="8">
    <location>
        <begin position="26"/>
        <end position="228"/>
    </location>
</feature>
<dbReference type="InterPro" id="IPR000515">
    <property type="entry name" value="MetI-like"/>
</dbReference>
<evidence type="ECO:0000313" key="9">
    <source>
        <dbReference type="EMBL" id="GAA5114321.1"/>
    </source>
</evidence>
<evidence type="ECO:0000256" key="4">
    <source>
        <dbReference type="ARBA" id="ARBA00022692"/>
    </source>
</evidence>
<keyword evidence="2 7" id="KW-0813">Transport</keyword>
<keyword evidence="6 7" id="KW-0472">Membrane</keyword>
<protein>
    <submittedName>
        <fullName evidence="9">ABC transporter permease</fullName>
    </submittedName>
</protein>
<proteinExistence type="inferred from homology"/>